<reference evidence="1 2" key="1">
    <citation type="submission" date="2018-08" db="EMBL/GenBank/DDBJ databases">
        <title>Genomic Encyclopedia of Type Strains, Phase IV (KMG-IV): sequencing the most valuable type-strain genomes for metagenomic binning, comparative biology and taxonomic classification.</title>
        <authorList>
            <person name="Goeker M."/>
        </authorList>
    </citation>
    <scope>NUCLEOTIDE SEQUENCE [LARGE SCALE GENOMIC DNA]</scope>
    <source>
        <strain evidence="1 2">DSM 25527</strain>
    </source>
</reference>
<gene>
    <name evidence="1" type="ORF">DFR49_2514</name>
</gene>
<dbReference type="EMBL" id="QXDC01000003">
    <property type="protein sequence ID" value="RIA44273.1"/>
    <property type="molecule type" value="Genomic_DNA"/>
</dbReference>
<dbReference type="AlphaFoldDB" id="A0A397P7G6"/>
<proteinExistence type="predicted"/>
<keyword evidence="2" id="KW-1185">Reference proteome</keyword>
<evidence type="ECO:0000313" key="1">
    <source>
        <dbReference type="EMBL" id="RIA44273.1"/>
    </source>
</evidence>
<dbReference type="OrthoDB" id="7204892at2"/>
<sequence>MIMRKARLTHIMTIDAHRNEAQAFSAMKTRFALVLLVMALVGLFAQQAAYAAGPMMVSPISKTAVMDDCAMAMGDRAMPARQTDSTPCKSMTLGCIAAMGCVIPLAQPQEPTPIARMVLTPMVPAMPVIHRLHGITSHPEPDPPTA</sequence>
<organism evidence="1 2">
    <name type="scientific">Hephaestia caeni</name>
    <dbReference type="NCBI Taxonomy" id="645617"/>
    <lineage>
        <taxon>Bacteria</taxon>
        <taxon>Pseudomonadati</taxon>
        <taxon>Pseudomonadota</taxon>
        <taxon>Alphaproteobacteria</taxon>
        <taxon>Sphingomonadales</taxon>
        <taxon>Sphingomonadaceae</taxon>
        <taxon>Hephaestia</taxon>
    </lineage>
</organism>
<evidence type="ECO:0000313" key="2">
    <source>
        <dbReference type="Proteomes" id="UP000266568"/>
    </source>
</evidence>
<protein>
    <submittedName>
        <fullName evidence="1">Uncharacterized protein</fullName>
    </submittedName>
</protein>
<dbReference type="RefSeq" id="WP_147373686.1">
    <property type="nucleotide sequence ID" value="NZ_QXDC01000003.1"/>
</dbReference>
<comment type="caution">
    <text evidence="1">The sequence shown here is derived from an EMBL/GenBank/DDBJ whole genome shotgun (WGS) entry which is preliminary data.</text>
</comment>
<accession>A0A397P7G6</accession>
<name>A0A397P7G6_9SPHN</name>
<dbReference type="Proteomes" id="UP000266568">
    <property type="component" value="Unassembled WGS sequence"/>
</dbReference>